<evidence type="ECO:0000256" key="1">
    <source>
        <dbReference type="SAM" id="MobiDB-lite"/>
    </source>
</evidence>
<protein>
    <submittedName>
        <fullName evidence="2">Uncharacterized protein</fullName>
    </submittedName>
</protein>
<name>A0A8S3IWW6_9BILA</name>
<proteinExistence type="predicted"/>
<evidence type="ECO:0000313" key="3">
    <source>
        <dbReference type="Proteomes" id="UP000676336"/>
    </source>
</evidence>
<accession>A0A8S3IWW6</accession>
<gene>
    <name evidence="2" type="ORF">SMN809_LOCUS76890</name>
</gene>
<feature type="compositionally biased region" description="Polar residues" evidence="1">
    <location>
        <begin position="174"/>
        <end position="191"/>
    </location>
</feature>
<dbReference type="AlphaFoldDB" id="A0A8S3IWW6"/>
<evidence type="ECO:0000313" key="2">
    <source>
        <dbReference type="EMBL" id="CAF5205947.1"/>
    </source>
</evidence>
<sequence length="242" mass="26936">HYNDDHQQATPSNQFSGDLVAELMRELKEIRSEIAELKLDARFTPVRATSTSPRSALVDDSKETLYSSPSFPKLRLQSDMDVETQTDLSLNISKPQETSGKNHKHKNGQPKKRSSSRNLNNNENGHEEALLVKFYPINGTSNGKRSPSIQDEYQRKPTLIKPRPILKLSENDVVDSTSQASLNKNQSNSNSIEEDLSLNRTPIIIQKELSKVLSTKVSSSLSAKDGDVISFRSSLDDTNSAP</sequence>
<dbReference type="Proteomes" id="UP000676336">
    <property type="component" value="Unassembled WGS sequence"/>
</dbReference>
<feature type="compositionally biased region" description="Polar residues" evidence="1">
    <location>
        <begin position="83"/>
        <end position="99"/>
    </location>
</feature>
<dbReference type="EMBL" id="CAJOBI010335989">
    <property type="protein sequence ID" value="CAF5205947.1"/>
    <property type="molecule type" value="Genomic_DNA"/>
</dbReference>
<comment type="caution">
    <text evidence="2">The sequence shown here is derived from an EMBL/GenBank/DDBJ whole genome shotgun (WGS) entry which is preliminary data.</text>
</comment>
<reference evidence="2" key="1">
    <citation type="submission" date="2021-02" db="EMBL/GenBank/DDBJ databases">
        <authorList>
            <person name="Nowell W R."/>
        </authorList>
    </citation>
    <scope>NUCLEOTIDE SEQUENCE</scope>
</reference>
<feature type="non-terminal residue" evidence="2">
    <location>
        <position position="1"/>
    </location>
</feature>
<feature type="compositionally biased region" description="Polar residues" evidence="1">
    <location>
        <begin position="139"/>
        <end position="151"/>
    </location>
</feature>
<feature type="non-terminal residue" evidence="2">
    <location>
        <position position="242"/>
    </location>
</feature>
<feature type="region of interest" description="Disordered" evidence="1">
    <location>
        <begin position="139"/>
        <end position="194"/>
    </location>
</feature>
<feature type="compositionally biased region" description="Basic residues" evidence="1">
    <location>
        <begin position="101"/>
        <end position="115"/>
    </location>
</feature>
<feature type="region of interest" description="Disordered" evidence="1">
    <location>
        <begin position="44"/>
        <end position="123"/>
    </location>
</feature>
<organism evidence="2 3">
    <name type="scientific">Rotaria magnacalcarata</name>
    <dbReference type="NCBI Taxonomy" id="392030"/>
    <lineage>
        <taxon>Eukaryota</taxon>
        <taxon>Metazoa</taxon>
        <taxon>Spiralia</taxon>
        <taxon>Gnathifera</taxon>
        <taxon>Rotifera</taxon>
        <taxon>Eurotatoria</taxon>
        <taxon>Bdelloidea</taxon>
        <taxon>Philodinida</taxon>
        <taxon>Philodinidae</taxon>
        <taxon>Rotaria</taxon>
    </lineage>
</organism>